<accession>A0A1J5Q5Z0</accession>
<proteinExistence type="predicted"/>
<dbReference type="EC" id="5.6.2.4" evidence="2"/>
<gene>
    <name evidence="4" type="primary">recQ_16</name>
    <name evidence="4" type="ORF">GALL_391870</name>
</gene>
<keyword evidence="4" id="KW-0347">Helicase</keyword>
<dbReference type="EMBL" id="MLJW01001277">
    <property type="protein sequence ID" value="OIQ79086.1"/>
    <property type="molecule type" value="Genomic_DNA"/>
</dbReference>
<dbReference type="InterPro" id="IPR044876">
    <property type="entry name" value="HRDC_dom_sf"/>
</dbReference>
<dbReference type="InterPro" id="IPR036390">
    <property type="entry name" value="WH_DNA-bd_sf"/>
</dbReference>
<comment type="catalytic activity">
    <reaction evidence="1">
        <text>Couples ATP hydrolysis with the unwinding of duplex DNA by translocating in the 3'-5' direction.</text>
        <dbReference type="EC" id="5.6.2.4"/>
    </reaction>
</comment>
<dbReference type="GO" id="GO:0000166">
    <property type="term" value="F:nucleotide binding"/>
    <property type="evidence" value="ECO:0007669"/>
    <property type="project" value="InterPro"/>
</dbReference>
<dbReference type="GO" id="GO:0006281">
    <property type="term" value="P:DNA repair"/>
    <property type="evidence" value="ECO:0007669"/>
    <property type="project" value="InterPro"/>
</dbReference>
<organism evidence="4">
    <name type="scientific">mine drainage metagenome</name>
    <dbReference type="NCBI Taxonomy" id="410659"/>
    <lineage>
        <taxon>unclassified sequences</taxon>
        <taxon>metagenomes</taxon>
        <taxon>ecological metagenomes</taxon>
    </lineage>
</organism>
<dbReference type="InterPro" id="IPR010997">
    <property type="entry name" value="HRDC-like_sf"/>
</dbReference>
<dbReference type="Gene3D" id="1.10.10.10">
    <property type="entry name" value="Winged helix-like DNA-binding domain superfamily/Winged helix DNA-binding domain"/>
    <property type="match status" value="1"/>
</dbReference>
<dbReference type="InterPro" id="IPR018982">
    <property type="entry name" value="RQC_domain"/>
</dbReference>
<dbReference type="Pfam" id="PF09382">
    <property type="entry name" value="RQC"/>
    <property type="match status" value="1"/>
</dbReference>
<keyword evidence="4" id="KW-0547">Nucleotide-binding</keyword>
<dbReference type="SUPFAM" id="SSF47819">
    <property type="entry name" value="HRDC-like"/>
    <property type="match status" value="1"/>
</dbReference>
<dbReference type="SMART" id="SM00956">
    <property type="entry name" value="RQC"/>
    <property type="match status" value="1"/>
</dbReference>
<dbReference type="GO" id="GO:0006260">
    <property type="term" value="P:DNA replication"/>
    <property type="evidence" value="ECO:0007669"/>
    <property type="project" value="InterPro"/>
</dbReference>
<feature type="domain" description="HRDC" evidence="3">
    <location>
        <begin position="207"/>
        <end position="279"/>
    </location>
</feature>
<evidence type="ECO:0000256" key="1">
    <source>
        <dbReference type="ARBA" id="ARBA00034617"/>
    </source>
</evidence>
<feature type="domain" description="HRDC" evidence="3">
    <location>
        <begin position="120"/>
        <end position="200"/>
    </location>
</feature>
<evidence type="ECO:0000259" key="3">
    <source>
        <dbReference type="PROSITE" id="PS50967"/>
    </source>
</evidence>
<evidence type="ECO:0000256" key="2">
    <source>
        <dbReference type="ARBA" id="ARBA00034808"/>
    </source>
</evidence>
<sequence>MFDATEAVRKAVSAMLRTSESFGAGHLIDILTGTATDKVKQRGHEGLPTFGVGRDLSKGAWTAVFRQMMGRDLIRPDAERHGALFMTEAARPILRGEATITLRKDTLQSAPRVVVKALVSDEDAPLLSALKAKRRALAEAARVPAYVIFADRTLIEMAEKRPETRDQMAGISGVGAKKLESYGAAFLEVITGATPEAQHPSRRRLAGKDEGALFDRLMDVQNALARGVDGTEKPLSCPAALLAKVAEVRPRDLGMMERLLGDRRTERFGAAFMSVLDEA</sequence>
<protein>
    <recommendedName>
        <fullName evidence="2">DNA 3'-5' helicase</fullName>
        <ecNumber evidence="2">5.6.2.4</ecNumber>
    </recommendedName>
</protein>
<dbReference type="PROSITE" id="PS50967">
    <property type="entry name" value="HRDC"/>
    <property type="match status" value="2"/>
</dbReference>
<reference evidence="4" key="1">
    <citation type="submission" date="2016-10" db="EMBL/GenBank/DDBJ databases">
        <title>Sequence of Gallionella enrichment culture.</title>
        <authorList>
            <person name="Poehlein A."/>
            <person name="Muehling M."/>
            <person name="Daniel R."/>
        </authorList>
    </citation>
    <scope>NUCLEOTIDE SEQUENCE</scope>
</reference>
<keyword evidence="4" id="KW-0378">Hydrolase</keyword>
<dbReference type="GO" id="GO:0043138">
    <property type="term" value="F:3'-5' DNA helicase activity"/>
    <property type="evidence" value="ECO:0007669"/>
    <property type="project" value="UniProtKB-EC"/>
</dbReference>
<keyword evidence="4" id="KW-0067">ATP-binding</keyword>
<dbReference type="InterPro" id="IPR002121">
    <property type="entry name" value="HRDC_dom"/>
</dbReference>
<dbReference type="InterPro" id="IPR036388">
    <property type="entry name" value="WH-like_DNA-bd_sf"/>
</dbReference>
<dbReference type="Gene3D" id="1.10.150.80">
    <property type="entry name" value="HRDC domain"/>
    <property type="match status" value="1"/>
</dbReference>
<dbReference type="Pfam" id="PF00570">
    <property type="entry name" value="HRDC"/>
    <property type="match status" value="2"/>
</dbReference>
<comment type="caution">
    <text evidence="4">The sequence shown here is derived from an EMBL/GenBank/DDBJ whole genome shotgun (WGS) entry which is preliminary data.</text>
</comment>
<dbReference type="GO" id="GO:0003676">
    <property type="term" value="F:nucleic acid binding"/>
    <property type="evidence" value="ECO:0007669"/>
    <property type="project" value="InterPro"/>
</dbReference>
<name>A0A1J5Q5Z0_9ZZZZ</name>
<evidence type="ECO:0000313" key="4">
    <source>
        <dbReference type="EMBL" id="OIQ79086.1"/>
    </source>
</evidence>
<dbReference type="SMART" id="SM00341">
    <property type="entry name" value="HRDC"/>
    <property type="match status" value="1"/>
</dbReference>
<dbReference type="AlphaFoldDB" id="A0A1J5Q5Z0"/>
<dbReference type="SUPFAM" id="SSF46785">
    <property type="entry name" value="Winged helix' DNA-binding domain"/>
    <property type="match status" value="1"/>
</dbReference>
<dbReference type="GO" id="GO:0016787">
    <property type="term" value="F:hydrolase activity"/>
    <property type="evidence" value="ECO:0007669"/>
    <property type="project" value="UniProtKB-KW"/>
</dbReference>